<dbReference type="RefSeq" id="WP_169787078.1">
    <property type="nucleotide sequence ID" value="NZ_JMCB01000007.1"/>
</dbReference>
<evidence type="ECO:0000313" key="2">
    <source>
        <dbReference type="Proteomes" id="UP000028725"/>
    </source>
</evidence>
<organism evidence="1 2">
    <name type="scientific">Hyalangium minutum</name>
    <dbReference type="NCBI Taxonomy" id="394096"/>
    <lineage>
        <taxon>Bacteria</taxon>
        <taxon>Pseudomonadati</taxon>
        <taxon>Myxococcota</taxon>
        <taxon>Myxococcia</taxon>
        <taxon>Myxococcales</taxon>
        <taxon>Cystobacterineae</taxon>
        <taxon>Archangiaceae</taxon>
        <taxon>Hyalangium</taxon>
    </lineage>
</organism>
<gene>
    <name evidence="1" type="ORF">DB31_8011</name>
</gene>
<dbReference type="SUPFAM" id="SSF55729">
    <property type="entry name" value="Acyl-CoA N-acyltransferases (Nat)"/>
    <property type="match status" value="1"/>
</dbReference>
<dbReference type="Proteomes" id="UP000028725">
    <property type="component" value="Unassembled WGS sequence"/>
</dbReference>
<dbReference type="EMBL" id="JMCB01000007">
    <property type="protein sequence ID" value="KFE67528.1"/>
    <property type="molecule type" value="Genomic_DNA"/>
</dbReference>
<protein>
    <submittedName>
        <fullName evidence="1">Uncharacterized protein</fullName>
    </submittedName>
</protein>
<comment type="caution">
    <text evidence="1">The sequence shown here is derived from an EMBL/GenBank/DDBJ whole genome shotgun (WGS) entry which is preliminary data.</text>
</comment>
<name>A0A085WIL5_9BACT</name>
<dbReference type="AlphaFoldDB" id="A0A085WIL5"/>
<proteinExistence type="predicted"/>
<accession>A0A085WIL5</accession>
<reference evidence="1 2" key="1">
    <citation type="submission" date="2014-04" db="EMBL/GenBank/DDBJ databases">
        <title>Genome assembly of Hyalangium minutum DSM 14724.</title>
        <authorList>
            <person name="Sharma G."/>
            <person name="Subramanian S."/>
        </authorList>
    </citation>
    <scope>NUCLEOTIDE SEQUENCE [LARGE SCALE GENOMIC DNA]</scope>
    <source>
        <strain evidence="1 2">DSM 14724</strain>
    </source>
</reference>
<evidence type="ECO:0000313" key="1">
    <source>
        <dbReference type="EMBL" id="KFE67528.1"/>
    </source>
</evidence>
<sequence>MVVPRGAVFAVGAYREDGVMVGGTRVHLRTALTPLPIERCVQEPLLAALILSQLADVPAEFCGVWVDREVAHSGAADFVFLGAAVACRVLGSKQAYGFAHKKVLPFYQKYGLHFDTTRSYTYPDERYVSYAAQVDLGWSARADHPACGTYRAIQRAFTAGQAFEFKPESALTWEPPLAEVTPWLSALPWRGAPLPETYSVQNPVNLRGR</sequence>
<dbReference type="InterPro" id="IPR016181">
    <property type="entry name" value="Acyl_CoA_acyltransferase"/>
</dbReference>
<keyword evidence="2" id="KW-1185">Reference proteome</keyword>